<organism evidence="2 3">
    <name type="scientific">Antarcticibacterium flavum</name>
    <dbReference type="NCBI Taxonomy" id="2058175"/>
    <lineage>
        <taxon>Bacteria</taxon>
        <taxon>Pseudomonadati</taxon>
        <taxon>Bacteroidota</taxon>
        <taxon>Flavobacteriia</taxon>
        <taxon>Flavobacteriales</taxon>
        <taxon>Flavobacteriaceae</taxon>
        <taxon>Antarcticibacterium</taxon>
    </lineage>
</organism>
<keyword evidence="3" id="KW-1185">Reference proteome</keyword>
<dbReference type="AlphaFoldDB" id="A0A5B7X405"/>
<dbReference type="EMBL" id="CP040812">
    <property type="protein sequence ID" value="QCY70010.1"/>
    <property type="molecule type" value="Genomic_DNA"/>
</dbReference>
<dbReference type="OrthoDB" id="980939at2"/>
<evidence type="ECO:0000313" key="2">
    <source>
        <dbReference type="EMBL" id="QCY70010.1"/>
    </source>
</evidence>
<feature type="signal peptide" evidence="1">
    <location>
        <begin position="1"/>
        <end position="23"/>
    </location>
</feature>
<name>A0A5B7X405_9FLAO</name>
<gene>
    <name evidence="2" type="ORF">FHG64_11710</name>
</gene>
<dbReference type="Proteomes" id="UP000309016">
    <property type="component" value="Chromosome"/>
</dbReference>
<dbReference type="SUPFAM" id="SSF56925">
    <property type="entry name" value="OMPA-like"/>
    <property type="match status" value="1"/>
</dbReference>
<accession>A0A5B7X405</accession>
<proteinExistence type="predicted"/>
<keyword evidence="1" id="KW-0732">Signal</keyword>
<evidence type="ECO:0000256" key="1">
    <source>
        <dbReference type="SAM" id="SignalP"/>
    </source>
</evidence>
<evidence type="ECO:0008006" key="4">
    <source>
        <dbReference type="Google" id="ProtNLM"/>
    </source>
</evidence>
<feature type="chain" id="PRO_5022884734" description="Outer membrane protein beta-barrel domain-containing protein" evidence="1">
    <location>
        <begin position="24"/>
        <end position="196"/>
    </location>
</feature>
<dbReference type="RefSeq" id="WP_139066574.1">
    <property type="nucleotide sequence ID" value="NZ_CP040812.1"/>
</dbReference>
<protein>
    <recommendedName>
        <fullName evidence="4">Outer membrane protein beta-barrel domain-containing protein</fullName>
    </recommendedName>
</protein>
<sequence>MFKTTLRFFVVFSFFFISNTSFSQENNKILVYYGISDSKLLRTDDLIGAGSEEIENLTEFGFRYLRKINDHLAIETGVNYTTADLKITPHYMGEPVQTRGEEFELISIPIYANYTLWKYFFINGGPMVDFQLSETTTDSQSGIGYGLGFGGKYNFNNFSIFLNPNFKRHAVIPFEKEQFHQKLTEFGIQFGLGYSF</sequence>
<dbReference type="KEGG" id="afla:FHG64_11710"/>
<dbReference type="InterPro" id="IPR011250">
    <property type="entry name" value="OMP/PagP_B-barrel"/>
</dbReference>
<reference evidence="2 3" key="1">
    <citation type="submission" date="2019-06" db="EMBL/GenBank/DDBJ databases">
        <title>Complete genome sequence of Antarcticibacterium flavum KCTC 52984T from an Antarctic marine sediment.</title>
        <authorList>
            <person name="Lee Y.M."/>
            <person name="Shin S.C."/>
        </authorList>
    </citation>
    <scope>NUCLEOTIDE SEQUENCE [LARGE SCALE GENOMIC DNA]</scope>
    <source>
        <strain evidence="2 3">KCTC 52984</strain>
    </source>
</reference>
<evidence type="ECO:0000313" key="3">
    <source>
        <dbReference type="Proteomes" id="UP000309016"/>
    </source>
</evidence>